<reference evidence="3 4" key="1">
    <citation type="submission" date="2019-03" db="EMBL/GenBank/DDBJ databases">
        <title>Metabolic potential of uncultured bacteria and archaea associated with petroleum seepage in deep-sea sediments.</title>
        <authorList>
            <person name="Dong X."/>
            <person name="Hubert C."/>
        </authorList>
    </citation>
    <scope>NUCLEOTIDE SEQUENCE [LARGE SCALE GENOMIC DNA]</scope>
    <source>
        <strain evidence="3">E44_bin18</strain>
    </source>
</reference>
<dbReference type="CDD" id="cd06971">
    <property type="entry name" value="PgpA"/>
    <property type="match status" value="1"/>
</dbReference>
<dbReference type="PANTHER" id="PTHR36305">
    <property type="entry name" value="PHOSPHATIDYLGLYCEROPHOSPHATASE A"/>
    <property type="match status" value="1"/>
</dbReference>
<dbReference type="SUPFAM" id="SSF101307">
    <property type="entry name" value="YutG-like"/>
    <property type="match status" value="1"/>
</dbReference>
<feature type="transmembrane region" description="Helical" evidence="1">
    <location>
        <begin position="125"/>
        <end position="147"/>
    </location>
</feature>
<feature type="transmembrane region" description="Helical" evidence="1">
    <location>
        <begin position="42"/>
        <end position="60"/>
    </location>
</feature>
<evidence type="ECO:0000313" key="3">
    <source>
        <dbReference type="EMBL" id="TET45825.1"/>
    </source>
</evidence>
<dbReference type="PANTHER" id="PTHR36305:SF1">
    <property type="entry name" value="PHOSPHATIDYLGLYCEROPHOSPHATASE A"/>
    <property type="match status" value="1"/>
</dbReference>
<dbReference type="GO" id="GO:0008962">
    <property type="term" value="F:phosphatidylglycerophosphatase activity"/>
    <property type="evidence" value="ECO:0007669"/>
    <property type="project" value="InterPro"/>
</dbReference>
<name>A0A523UTK5_UNCT6</name>
<keyword evidence="1" id="KW-0472">Membrane</keyword>
<dbReference type="EMBL" id="SOJN01000075">
    <property type="protein sequence ID" value="TET45825.1"/>
    <property type="molecule type" value="Genomic_DNA"/>
</dbReference>
<dbReference type="InterPro" id="IPR036681">
    <property type="entry name" value="PgpA-like_sf"/>
</dbReference>
<accession>A0A523UTK5</accession>
<evidence type="ECO:0000313" key="4">
    <source>
        <dbReference type="Proteomes" id="UP000315525"/>
    </source>
</evidence>
<organism evidence="3 4">
    <name type="scientific">candidate division TA06 bacterium</name>
    <dbReference type="NCBI Taxonomy" id="2250710"/>
    <lineage>
        <taxon>Bacteria</taxon>
        <taxon>Bacteria division TA06</taxon>
    </lineage>
</organism>
<feature type="domain" description="YutG/PgpA" evidence="2">
    <location>
        <begin position="7"/>
        <end position="143"/>
    </location>
</feature>
<evidence type="ECO:0000256" key="1">
    <source>
        <dbReference type="SAM" id="Phobius"/>
    </source>
</evidence>
<sequence length="151" mass="17120">MGRVEKVVASLFFSGYFPLFPATVGSAVTCVAYWFLFPENPYLQAGLIVVVFFVGVYLSSRLIKEWGPDPRRVVIDETCGMLVALFMVPKSLLLVIIAFLLFRFFDIAKPFPIRRSQRLKSGWGVVIDDLLAGIYTRLVLLLVYFAWSRLA</sequence>
<proteinExistence type="predicted"/>
<dbReference type="Pfam" id="PF04608">
    <property type="entry name" value="PgpA"/>
    <property type="match status" value="1"/>
</dbReference>
<protein>
    <submittedName>
        <fullName evidence="3">Phosphatidylglycerophosphatase A</fullName>
    </submittedName>
</protein>
<dbReference type="GO" id="GO:0006629">
    <property type="term" value="P:lipid metabolic process"/>
    <property type="evidence" value="ECO:0007669"/>
    <property type="project" value="InterPro"/>
</dbReference>
<dbReference type="AlphaFoldDB" id="A0A523UTK5"/>
<gene>
    <name evidence="3" type="ORF">E3J62_06560</name>
</gene>
<feature type="transmembrane region" description="Helical" evidence="1">
    <location>
        <begin position="12"/>
        <end position="36"/>
    </location>
</feature>
<comment type="caution">
    <text evidence="3">The sequence shown here is derived from an EMBL/GenBank/DDBJ whole genome shotgun (WGS) entry which is preliminary data.</text>
</comment>
<keyword evidence="1" id="KW-0812">Transmembrane</keyword>
<feature type="transmembrane region" description="Helical" evidence="1">
    <location>
        <begin position="81"/>
        <end position="105"/>
    </location>
</feature>
<keyword evidence="1" id="KW-1133">Transmembrane helix</keyword>
<dbReference type="InterPro" id="IPR026037">
    <property type="entry name" value="PgpA"/>
</dbReference>
<evidence type="ECO:0000259" key="2">
    <source>
        <dbReference type="Pfam" id="PF04608"/>
    </source>
</evidence>
<dbReference type="Proteomes" id="UP000315525">
    <property type="component" value="Unassembled WGS sequence"/>
</dbReference>
<dbReference type="PIRSF" id="PIRSF006162">
    <property type="entry name" value="PgpA"/>
    <property type="match status" value="1"/>
</dbReference>
<dbReference type="InterPro" id="IPR007686">
    <property type="entry name" value="YutG/PgpA"/>
</dbReference>